<evidence type="ECO:0000313" key="9">
    <source>
        <dbReference type="Proteomes" id="UP001204615"/>
    </source>
</evidence>
<gene>
    <name evidence="8" type="ORF">NC595_05485</name>
</gene>
<feature type="transmembrane region" description="Helical" evidence="6">
    <location>
        <begin position="69"/>
        <end position="88"/>
    </location>
</feature>
<protein>
    <submittedName>
        <fullName evidence="8">RDD family protein</fullName>
    </submittedName>
</protein>
<evidence type="ECO:0000256" key="6">
    <source>
        <dbReference type="SAM" id="Phobius"/>
    </source>
</evidence>
<evidence type="ECO:0000256" key="4">
    <source>
        <dbReference type="ARBA" id="ARBA00022989"/>
    </source>
</evidence>
<name>A0ABT1F830_9GAMM</name>
<evidence type="ECO:0000259" key="7">
    <source>
        <dbReference type="Pfam" id="PF06271"/>
    </source>
</evidence>
<dbReference type="PANTHER" id="PTHR36115:SF10">
    <property type="entry name" value="RDD DOMAIN-CONTAINING PROTEIN"/>
    <property type="match status" value="1"/>
</dbReference>
<sequence>MRTMLGVARASRKPPMTDTTASLPAPLWLRLIALVYDLLIVVAIMLVANMVGLALTGGHLLDEHQHLRAWWFPFFEAACVGGYFVASWRRGGQTVGMRPWRLRVVSASGATVPTARLLLRLAVAALPLLALGLSPMIGLREAALAMLATWTVWFAVALVDPRRRALHDLVAGTEVRRAG</sequence>
<dbReference type="RefSeq" id="WP_253565272.1">
    <property type="nucleotide sequence ID" value="NZ_JAMZEK010000001.1"/>
</dbReference>
<dbReference type="InterPro" id="IPR051791">
    <property type="entry name" value="Pra-immunoreactive"/>
</dbReference>
<keyword evidence="2" id="KW-1003">Cell membrane</keyword>
<dbReference type="EMBL" id="JAMZEK010000001">
    <property type="protein sequence ID" value="MCP1373506.1"/>
    <property type="molecule type" value="Genomic_DNA"/>
</dbReference>
<evidence type="ECO:0000256" key="1">
    <source>
        <dbReference type="ARBA" id="ARBA00004651"/>
    </source>
</evidence>
<organism evidence="8 9">
    <name type="scientific">Dyella lutea</name>
    <dbReference type="NCBI Taxonomy" id="2950441"/>
    <lineage>
        <taxon>Bacteria</taxon>
        <taxon>Pseudomonadati</taxon>
        <taxon>Pseudomonadota</taxon>
        <taxon>Gammaproteobacteria</taxon>
        <taxon>Lysobacterales</taxon>
        <taxon>Rhodanobacteraceae</taxon>
        <taxon>Dyella</taxon>
    </lineage>
</organism>
<evidence type="ECO:0000256" key="3">
    <source>
        <dbReference type="ARBA" id="ARBA00022692"/>
    </source>
</evidence>
<dbReference type="PANTHER" id="PTHR36115">
    <property type="entry name" value="PROLINE-RICH ANTIGEN HOMOLOG-RELATED"/>
    <property type="match status" value="1"/>
</dbReference>
<evidence type="ECO:0000256" key="2">
    <source>
        <dbReference type="ARBA" id="ARBA00022475"/>
    </source>
</evidence>
<keyword evidence="4 6" id="KW-1133">Transmembrane helix</keyword>
<comment type="subcellular location">
    <subcellularLocation>
        <location evidence="1">Cell membrane</location>
        <topology evidence="1">Multi-pass membrane protein</topology>
    </subcellularLocation>
</comment>
<proteinExistence type="predicted"/>
<feature type="transmembrane region" description="Helical" evidence="6">
    <location>
        <begin position="117"/>
        <end position="136"/>
    </location>
</feature>
<dbReference type="InterPro" id="IPR010432">
    <property type="entry name" value="RDD"/>
</dbReference>
<accession>A0ABT1F830</accession>
<dbReference type="Proteomes" id="UP001204615">
    <property type="component" value="Unassembled WGS sequence"/>
</dbReference>
<comment type="caution">
    <text evidence="8">The sequence shown here is derived from an EMBL/GenBank/DDBJ whole genome shotgun (WGS) entry which is preliminary data.</text>
</comment>
<dbReference type="Pfam" id="PF06271">
    <property type="entry name" value="RDD"/>
    <property type="match status" value="1"/>
</dbReference>
<evidence type="ECO:0000256" key="5">
    <source>
        <dbReference type="ARBA" id="ARBA00023136"/>
    </source>
</evidence>
<keyword evidence="5 6" id="KW-0472">Membrane</keyword>
<keyword evidence="3 6" id="KW-0812">Transmembrane</keyword>
<feature type="transmembrane region" description="Helical" evidence="6">
    <location>
        <begin position="34"/>
        <end position="57"/>
    </location>
</feature>
<evidence type="ECO:0000313" key="8">
    <source>
        <dbReference type="EMBL" id="MCP1373506.1"/>
    </source>
</evidence>
<feature type="domain" description="RDD" evidence="7">
    <location>
        <begin position="25"/>
        <end position="172"/>
    </location>
</feature>
<reference evidence="8 9" key="1">
    <citation type="submission" date="2022-06" db="EMBL/GenBank/DDBJ databases">
        <title>Dyella sp. Sa strain:Sa Genome sequencing.</title>
        <authorList>
            <person name="Park S."/>
        </authorList>
    </citation>
    <scope>NUCLEOTIDE SEQUENCE [LARGE SCALE GENOMIC DNA]</scope>
    <source>
        <strain evidence="8 9">Sa</strain>
    </source>
</reference>
<keyword evidence="9" id="KW-1185">Reference proteome</keyword>
<feature type="transmembrane region" description="Helical" evidence="6">
    <location>
        <begin position="142"/>
        <end position="159"/>
    </location>
</feature>